<sequence length="205" mass="23288">MPKIIAPSFYFIGNHLALDFLNTKVVSAGNLVDLLQTSNDVLNWLVQAGSLTAEQMNAVNAMWREGNTLVQEAVELRTGIRTLVRQGMQGEDAADEDMERVNRILRGKAVTVRLVQHHRRFASIRHTELRHPVDLLIPVAEAAVDLLVNVDLGLVKKCGNPDCVLYFYDNSKNNTRRWCSQKTCGNRMKVAAYLERKKREEKNRM</sequence>
<organism evidence="2 3">
    <name type="scientific">Paenibacillus residui</name>
    <dbReference type="NCBI Taxonomy" id="629724"/>
    <lineage>
        <taxon>Bacteria</taxon>
        <taxon>Bacillati</taxon>
        <taxon>Bacillota</taxon>
        <taxon>Bacilli</taxon>
        <taxon>Bacillales</taxon>
        <taxon>Paenibacillaceae</taxon>
        <taxon>Paenibacillus</taxon>
    </lineage>
</organism>
<name>A0ABW3D773_9BACL</name>
<dbReference type="RefSeq" id="WP_144940796.1">
    <property type="nucleotide sequence ID" value="NZ_JBHTIU010000028.1"/>
</dbReference>
<gene>
    <name evidence="2" type="ORF">ACFQ03_09075</name>
</gene>
<comment type="caution">
    <text evidence="2">The sequence shown here is derived from an EMBL/GenBank/DDBJ whole genome shotgun (WGS) entry which is preliminary data.</text>
</comment>
<dbReference type="Pfam" id="PF11706">
    <property type="entry name" value="zf-CGNR"/>
    <property type="match status" value="1"/>
</dbReference>
<dbReference type="Pfam" id="PF07336">
    <property type="entry name" value="ABATE"/>
    <property type="match status" value="1"/>
</dbReference>
<protein>
    <submittedName>
        <fullName evidence="2">CGNR zinc finger domain-containing protein</fullName>
    </submittedName>
</protein>
<reference evidence="3" key="1">
    <citation type="journal article" date="2019" name="Int. J. Syst. Evol. Microbiol.">
        <title>The Global Catalogue of Microorganisms (GCM) 10K type strain sequencing project: providing services to taxonomists for standard genome sequencing and annotation.</title>
        <authorList>
            <consortium name="The Broad Institute Genomics Platform"/>
            <consortium name="The Broad Institute Genome Sequencing Center for Infectious Disease"/>
            <person name="Wu L."/>
            <person name="Ma J."/>
        </authorList>
    </citation>
    <scope>NUCLEOTIDE SEQUENCE [LARGE SCALE GENOMIC DNA]</scope>
    <source>
        <strain evidence="3">CCUG 57263</strain>
    </source>
</reference>
<dbReference type="InterPro" id="IPR021005">
    <property type="entry name" value="Znf_CGNR"/>
</dbReference>
<dbReference type="Gene3D" id="1.10.3300.10">
    <property type="entry name" value="Jann2411-like domain"/>
    <property type="match status" value="1"/>
</dbReference>
<evidence type="ECO:0000313" key="3">
    <source>
        <dbReference type="Proteomes" id="UP001597120"/>
    </source>
</evidence>
<proteinExistence type="predicted"/>
<dbReference type="EMBL" id="JBHTIU010000028">
    <property type="protein sequence ID" value="MFD0869303.1"/>
    <property type="molecule type" value="Genomic_DNA"/>
</dbReference>
<dbReference type="PANTHER" id="PTHR35525">
    <property type="entry name" value="BLL6575 PROTEIN"/>
    <property type="match status" value="1"/>
</dbReference>
<keyword evidence="3" id="KW-1185">Reference proteome</keyword>
<feature type="domain" description="Zinc finger CGNR" evidence="1">
    <location>
        <begin position="155"/>
        <end position="197"/>
    </location>
</feature>
<dbReference type="PANTHER" id="PTHR35525:SF3">
    <property type="entry name" value="BLL6575 PROTEIN"/>
    <property type="match status" value="1"/>
</dbReference>
<dbReference type="InterPro" id="IPR023286">
    <property type="entry name" value="ABATE_dom_sf"/>
</dbReference>
<dbReference type="InterPro" id="IPR010852">
    <property type="entry name" value="ABATE"/>
</dbReference>
<dbReference type="SUPFAM" id="SSF160904">
    <property type="entry name" value="Jann2411-like"/>
    <property type="match status" value="1"/>
</dbReference>
<accession>A0ABW3D773</accession>
<evidence type="ECO:0000259" key="1">
    <source>
        <dbReference type="Pfam" id="PF11706"/>
    </source>
</evidence>
<evidence type="ECO:0000313" key="2">
    <source>
        <dbReference type="EMBL" id="MFD0869303.1"/>
    </source>
</evidence>
<dbReference type="Proteomes" id="UP001597120">
    <property type="component" value="Unassembled WGS sequence"/>
</dbReference>